<evidence type="ECO:0000313" key="2">
    <source>
        <dbReference type="Proteomes" id="UP000182466"/>
    </source>
</evidence>
<evidence type="ECO:0000313" key="1">
    <source>
        <dbReference type="EMBL" id="SFU20565.1"/>
    </source>
</evidence>
<dbReference type="AlphaFoldDB" id="A0A1I7E9K9"/>
<dbReference type="EMBL" id="FPAW01000052">
    <property type="protein sequence ID" value="SFU20565.1"/>
    <property type="molecule type" value="Genomic_DNA"/>
</dbReference>
<organism evidence="1 2">
    <name type="scientific">Sedimentitalea nanhaiensis</name>
    <dbReference type="NCBI Taxonomy" id="999627"/>
    <lineage>
        <taxon>Bacteria</taxon>
        <taxon>Pseudomonadati</taxon>
        <taxon>Pseudomonadota</taxon>
        <taxon>Alphaproteobacteria</taxon>
        <taxon>Rhodobacterales</taxon>
        <taxon>Paracoccaceae</taxon>
        <taxon>Sedimentitalea</taxon>
    </lineage>
</organism>
<proteinExistence type="predicted"/>
<accession>A0A1I7E9K9</accession>
<sequence length="92" mass="9838">MTDNASLGKAVLAEPLAVSWHAVRLALEALPKGRDIRTPAIGGSAFGLAGTLAFGAMDVSDIQLSRRTKPTVLFLWTRVSKTLSSQTMRPMN</sequence>
<dbReference type="OrthoDB" id="9809185at2"/>
<reference evidence="1 2" key="1">
    <citation type="submission" date="2016-10" db="EMBL/GenBank/DDBJ databases">
        <authorList>
            <person name="de Groot N.N."/>
        </authorList>
    </citation>
    <scope>NUCLEOTIDE SEQUENCE [LARGE SCALE GENOMIC DNA]</scope>
    <source>
        <strain evidence="1 2">CGMCC 1.10959</strain>
    </source>
</reference>
<gene>
    <name evidence="1" type="ORF">SAMN05216236_15219</name>
</gene>
<dbReference type="Proteomes" id="UP000182466">
    <property type="component" value="Unassembled WGS sequence"/>
</dbReference>
<protein>
    <submittedName>
        <fullName evidence="1">Uncharacterized protein</fullName>
    </submittedName>
</protein>
<dbReference type="STRING" id="999627.SAMN05216236_15219"/>
<dbReference type="RefSeq" id="WP_027264010.1">
    <property type="nucleotide sequence ID" value="NZ_FPAW01000052.1"/>
</dbReference>
<keyword evidence="2" id="KW-1185">Reference proteome</keyword>
<name>A0A1I7E9K9_9RHOB</name>